<dbReference type="GO" id="GO:0008348">
    <property type="term" value="P:negative regulation of antimicrobial humoral response"/>
    <property type="evidence" value="ECO:0007669"/>
    <property type="project" value="EnsemblMetazoa"/>
</dbReference>
<evidence type="ECO:0000313" key="3">
    <source>
        <dbReference type="Proteomes" id="UP000008744"/>
    </source>
</evidence>
<dbReference type="GO" id="GO:0045824">
    <property type="term" value="P:negative regulation of innate immune response"/>
    <property type="evidence" value="ECO:0007669"/>
    <property type="project" value="EnsemblMetazoa"/>
</dbReference>
<gene>
    <name evidence="2" type="primary">Dper\GL20620</name>
    <name evidence="2" type="ORF">Dper_GL20620</name>
</gene>
<dbReference type="HOGENOM" id="CLU_2707389_0_0_1"/>
<protein>
    <submittedName>
        <fullName evidence="2">GL20620</fullName>
    </submittedName>
</protein>
<dbReference type="OrthoDB" id="6077919at2759"/>
<dbReference type="EMBL" id="CH479196">
    <property type="protein sequence ID" value="EDW27591.1"/>
    <property type="molecule type" value="Genomic_DNA"/>
</dbReference>
<accession>B4GXW4</accession>
<organism evidence="3">
    <name type="scientific">Drosophila persimilis</name>
    <name type="common">Fruit fly</name>
    <dbReference type="NCBI Taxonomy" id="7234"/>
    <lineage>
        <taxon>Eukaryota</taxon>
        <taxon>Metazoa</taxon>
        <taxon>Ecdysozoa</taxon>
        <taxon>Arthropoda</taxon>
        <taxon>Hexapoda</taxon>
        <taxon>Insecta</taxon>
        <taxon>Pterygota</taxon>
        <taxon>Neoptera</taxon>
        <taxon>Endopterygota</taxon>
        <taxon>Diptera</taxon>
        <taxon>Brachycera</taxon>
        <taxon>Muscomorpha</taxon>
        <taxon>Ephydroidea</taxon>
        <taxon>Drosophilidae</taxon>
        <taxon>Drosophila</taxon>
        <taxon>Sophophora</taxon>
    </lineage>
</organism>
<dbReference type="GO" id="GO:0001227">
    <property type="term" value="F:DNA-binding transcription repressor activity, RNA polymerase II-specific"/>
    <property type="evidence" value="ECO:0007669"/>
    <property type="project" value="EnsemblMetazoa"/>
</dbReference>
<reference evidence="2 3" key="1">
    <citation type="journal article" date="2007" name="Nature">
        <title>Evolution of genes and genomes on the Drosophila phylogeny.</title>
        <authorList>
            <consortium name="Drosophila 12 Genomes Consortium"/>
            <person name="Clark A.G."/>
            <person name="Eisen M.B."/>
            <person name="Smith D.R."/>
            <person name="Bergman C.M."/>
            <person name="Oliver B."/>
            <person name="Markow T.A."/>
            <person name="Kaufman T.C."/>
            <person name="Kellis M."/>
            <person name="Gelbart W."/>
            <person name="Iyer V.N."/>
            <person name="Pollard D.A."/>
            <person name="Sackton T.B."/>
            <person name="Larracuente A.M."/>
            <person name="Singh N.D."/>
            <person name="Abad J.P."/>
            <person name="Abt D.N."/>
            <person name="Adryan B."/>
            <person name="Aguade M."/>
            <person name="Akashi H."/>
            <person name="Anderson W.W."/>
            <person name="Aquadro C.F."/>
            <person name="Ardell D.H."/>
            <person name="Arguello R."/>
            <person name="Artieri C.G."/>
            <person name="Barbash D.A."/>
            <person name="Barker D."/>
            <person name="Barsanti P."/>
            <person name="Batterham P."/>
            <person name="Batzoglou S."/>
            <person name="Begun D."/>
            <person name="Bhutkar A."/>
            <person name="Blanco E."/>
            <person name="Bosak S.A."/>
            <person name="Bradley R.K."/>
            <person name="Brand A.D."/>
            <person name="Brent M.R."/>
            <person name="Brooks A.N."/>
            <person name="Brown R.H."/>
            <person name="Butlin R.K."/>
            <person name="Caggese C."/>
            <person name="Calvi B.R."/>
            <person name="Bernardo de Carvalho A."/>
            <person name="Caspi A."/>
            <person name="Castrezana S."/>
            <person name="Celniker S.E."/>
            <person name="Chang J.L."/>
            <person name="Chapple C."/>
            <person name="Chatterji S."/>
            <person name="Chinwalla A."/>
            <person name="Civetta A."/>
            <person name="Clifton S.W."/>
            <person name="Comeron J.M."/>
            <person name="Costello J.C."/>
            <person name="Coyne J.A."/>
            <person name="Daub J."/>
            <person name="David R.G."/>
            <person name="Delcher A.L."/>
            <person name="Delehaunty K."/>
            <person name="Do C.B."/>
            <person name="Ebling H."/>
            <person name="Edwards K."/>
            <person name="Eickbush T."/>
            <person name="Evans J.D."/>
            <person name="Filipski A."/>
            <person name="Findeiss S."/>
            <person name="Freyhult E."/>
            <person name="Fulton L."/>
            <person name="Fulton R."/>
            <person name="Garcia A.C."/>
            <person name="Gardiner A."/>
            <person name="Garfield D.A."/>
            <person name="Garvin B.E."/>
            <person name="Gibson G."/>
            <person name="Gilbert D."/>
            <person name="Gnerre S."/>
            <person name="Godfrey J."/>
            <person name="Good R."/>
            <person name="Gotea V."/>
            <person name="Gravely B."/>
            <person name="Greenberg A.J."/>
            <person name="Griffiths-Jones S."/>
            <person name="Gross S."/>
            <person name="Guigo R."/>
            <person name="Gustafson E.A."/>
            <person name="Haerty W."/>
            <person name="Hahn M.W."/>
            <person name="Halligan D.L."/>
            <person name="Halpern A.L."/>
            <person name="Halter G.M."/>
            <person name="Han M.V."/>
            <person name="Heger A."/>
            <person name="Hillier L."/>
            <person name="Hinrichs A.S."/>
            <person name="Holmes I."/>
            <person name="Hoskins R.A."/>
            <person name="Hubisz M.J."/>
            <person name="Hultmark D."/>
            <person name="Huntley M.A."/>
            <person name="Jaffe D.B."/>
            <person name="Jagadeeshan S."/>
            <person name="Jeck W.R."/>
            <person name="Johnson J."/>
            <person name="Jones C.D."/>
            <person name="Jordan W.C."/>
            <person name="Karpen G.H."/>
            <person name="Kataoka E."/>
            <person name="Keightley P.D."/>
            <person name="Kheradpour P."/>
            <person name="Kirkness E.F."/>
            <person name="Koerich L.B."/>
            <person name="Kristiansen K."/>
            <person name="Kudrna D."/>
            <person name="Kulathinal R.J."/>
            <person name="Kumar S."/>
            <person name="Kwok R."/>
            <person name="Lander E."/>
            <person name="Langley C.H."/>
            <person name="Lapoint R."/>
            <person name="Lazzaro B.P."/>
            <person name="Lee S.J."/>
            <person name="Levesque L."/>
            <person name="Li R."/>
            <person name="Lin C.F."/>
            <person name="Lin M.F."/>
            <person name="Lindblad-Toh K."/>
            <person name="Llopart A."/>
            <person name="Long M."/>
            <person name="Low L."/>
            <person name="Lozovsky E."/>
            <person name="Lu J."/>
            <person name="Luo M."/>
            <person name="Machado C.A."/>
            <person name="Makalowski W."/>
            <person name="Marzo M."/>
            <person name="Matsuda M."/>
            <person name="Matzkin L."/>
            <person name="McAllister B."/>
            <person name="McBride C.S."/>
            <person name="McKernan B."/>
            <person name="McKernan K."/>
            <person name="Mendez-Lago M."/>
            <person name="Minx P."/>
            <person name="Mollenhauer M.U."/>
            <person name="Montooth K."/>
            <person name="Mount S.M."/>
            <person name="Mu X."/>
            <person name="Myers E."/>
            <person name="Negre B."/>
            <person name="Newfeld S."/>
            <person name="Nielsen R."/>
            <person name="Noor M.A."/>
            <person name="O'Grady P."/>
            <person name="Pachter L."/>
            <person name="Papaceit M."/>
            <person name="Parisi M.J."/>
            <person name="Parisi M."/>
            <person name="Parts L."/>
            <person name="Pedersen J.S."/>
            <person name="Pesole G."/>
            <person name="Phillippy A.M."/>
            <person name="Ponting C.P."/>
            <person name="Pop M."/>
            <person name="Porcelli D."/>
            <person name="Powell J.R."/>
            <person name="Prohaska S."/>
            <person name="Pruitt K."/>
            <person name="Puig M."/>
            <person name="Quesneville H."/>
            <person name="Ram K.R."/>
            <person name="Rand D."/>
            <person name="Rasmussen M.D."/>
            <person name="Reed L.K."/>
            <person name="Reenan R."/>
            <person name="Reily A."/>
            <person name="Remington K.A."/>
            <person name="Rieger T.T."/>
            <person name="Ritchie M.G."/>
            <person name="Robin C."/>
            <person name="Rogers Y.H."/>
            <person name="Rohde C."/>
            <person name="Rozas J."/>
            <person name="Rubenfield M.J."/>
            <person name="Ruiz A."/>
            <person name="Russo S."/>
            <person name="Salzberg S.L."/>
            <person name="Sanchez-Gracia A."/>
            <person name="Saranga D.J."/>
            <person name="Sato H."/>
            <person name="Schaeffer S.W."/>
            <person name="Schatz M.C."/>
            <person name="Schlenke T."/>
            <person name="Schwartz R."/>
            <person name="Segarra C."/>
            <person name="Singh R.S."/>
            <person name="Sirot L."/>
            <person name="Sirota M."/>
            <person name="Sisneros N.B."/>
            <person name="Smith C.D."/>
            <person name="Smith T.F."/>
            <person name="Spieth J."/>
            <person name="Stage D.E."/>
            <person name="Stark A."/>
            <person name="Stephan W."/>
            <person name="Strausberg R.L."/>
            <person name="Strempel S."/>
            <person name="Sturgill D."/>
            <person name="Sutton G."/>
            <person name="Sutton G.G."/>
            <person name="Tao W."/>
            <person name="Teichmann S."/>
            <person name="Tobari Y.N."/>
            <person name="Tomimura Y."/>
            <person name="Tsolas J.M."/>
            <person name="Valente V.L."/>
            <person name="Venter E."/>
            <person name="Venter J.C."/>
            <person name="Vicario S."/>
            <person name="Vieira F.G."/>
            <person name="Vilella A.J."/>
            <person name="Villasante A."/>
            <person name="Walenz B."/>
            <person name="Wang J."/>
            <person name="Wasserman M."/>
            <person name="Watts T."/>
            <person name="Wilson D."/>
            <person name="Wilson R.K."/>
            <person name="Wing R.A."/>
            <person name="Wolfner M.F."/>
            <person name="Wong A."/>
            <person name="Wong G.K."/>
            <person name="Wu C.I."/>
            <person name="Wu G."/>
            <person name="Yamamoto D."/>
            <person name="Yang H.P."/>
            <person name="Yang S.P."/>
            <person name="Yorke J.A."/>
            <person name="Yoshida K."/>
            <person name="Zdobnov E."/>
            <person name="Zhang P."/>
            <person name="Zhang Y."/>
            <person name="Zimin A.V."/>
            <person name="Baldwin J."/>
            <person name="Abdouelleil A."/>
            <person name="Abdulkadir J."/>
            <person name="Abebe A."/>
            <person name="Abera B."/>
            <person name="Abreu J."/>
            <person name="Acer S.C."/>
            <person name="Aftuck L."/>
            <person name="Alexander A."/>
            <person name="An P."/>
            <person name="Anderson E."/>
            <person name="Anderson S."/>
            <person name="Arachi H."/>
            <person name="Azer M."/>
            <person name="Bachantsang P."/>
            <person name="Barry A."/>
            <person name="Bayul T."/>
            <person name="Berlin A."/>
            <person name="Bessette D."/>
            <person name="Bloom T."/>
            <person name="Blye J."/>
            <person name="Boguslavskiy L."/>
            <person name="Bonnet C."/>
            <person name="Boukhgalter B."/>
            <person name="Bourzgui I."/>
            <person name="Brown A."/>
            <person name="Cahill P."/>
            <person name="Channer S."/>
            <person name="Cheshatsang Y."/>
            <person name="Chuda L."/>
            <person name="Citroen M."/>
            <person name="Collymore A."/>
            <person name="Cooke P."/>
            <person name="Costello M."/>
            <person name="D'Aco K."/>
            <person name="Daza R."/>
            <person name="De Haan G."/>
            <person name="DeGray S."/>
            <person name="DeMaso C."/>
            <person name="Dhargay N."/>
            <person name="Dooley K."/>
            <person name="Dooley E."/>
            <person name="Doricent M."/>
            <person name="Dorje P."/>
            <person name="Dorjee K."/>
            <person name="Dupes A."/>
            <person name="Elong R."/>
            <person name="Falk J."/>
            <person name="Farina A."/>
            <person name="Faro S."/>
            <person name="Ferguson D."/>
            <person name="Fisher S."/>
            <person name="Foley C.D."/>
            <person name="Franke A."/>
            <person name="Friedrich D."/>
            <person name="Gadbois L."/>
            <person name="Gearin G."/>
            <person name="Gearin C.R."/>
            <person name="Giannoukos G."/>
            <person name="Goode T."/>
            <person name="Graham J."/>
            <person name="Grandbois E."/>
            <person name="Grewal S."/>
            <person name="Gyaltsen K."/>
            <person name="Hafez N."/>
            <person name="Hagos B."/>
            <person name="Hall J."/>
            <person name="Henson C."/>
            <person name="Hollinger A."/>
            <person name="Honan T."/>
            <person name="Huard M.D."/>
            <person name="Hughes L."/>
            <person name="Hurhula B."/>
            <person name="Husby M.E."/>
            <person name="Kamat A."/>
            <person name="Kanga B."/>
            <person name="Kashin S."/>
            <person name="Khazanovich D."/>
            <person name="Kisner P."/>
            <person name="Lance K."/>
            <person name="Lara M."/>
            <person name="Lee W."/>
            <person name="Lennon N."/>
            <person name="Letendre F."/>
            <person name="LeVine R."/>
            <person name="Lipovsky A."/>
            <person name="Liu X."/>
            <person name="Liu J."/>
            <person name="Liu S."/>
            <person name="Lokyitsang T."/>
            <person name="Lokyitsang Y."/>
            <person name="Lubonja R."/>
            <person name="Lui A."/>
            <person name="MacDonald P."/>
            <person name="Magnisalis V."/>
            <person name="Maru K."/>
            <person name="Matthews C."/>
            <person name="McCusker W."/>
            <person name="McDonough S."/>
            <person name="Mehta T."/>
            <person name="Meldrim J."/>
            <person name="Meneus L."/>
            <person name="Mihai O."/>
            <person name="Mihalev A."/>
            <person name="Mihova T."/>
            <person name="Mittelman R."/>
            <person name="Mlenga V."/>
            <person name="Montmayeur A."/>
            <person name="Mulrain L."/>
            <person name="Navidi A."/>
            <person name="Naylor J."/>
            <person name="Negash T."/>
            <person name="Nguyen T."/>
            <person name="Nguyen N."/>
            <person name="Nicol R."/>
            <person name="Norbu C."/>
            <person name="Norbu N."/>
            <person name="Novod N."/>
            <person name="O'Neill B."/>
            <person name="Osman S."/>
            <person name="Markiewicz E."/>
            <person name="Oyono O.L."/>
            <person name="Patti C."/>
            <person name="Phunkhang P."/>
            <person name="Pierre F."/>
            <person name="Priest M."/>
            <person name="Raghuraman S."/>
            <person name="Rege F."/>
            <person name="Reyes R."/>
            <person name="Rise C."/>
            <person name="Rogov P."/>
            <person name="Ross K."/>
            <person name="Ryan E."/>
            <person name="Settipalli S."/>
            <person name="Shea T."/>
            <person name="Sherpa N."/>
            <person name="Shi L."/>
            <person name="Shih D."/>
            <person name="Sparrow T."/>
            <person name="Spaulding J."/>
            <person name="Stalker J."/>
            <person name="Stange-Thomann N."/>
            <person name="Stavropoulos S."/>
            <person name="Stone C."/>
            <person name="Strader C."/>
            <person name="Tesfaye S."/>
            <person name="Thomson T."/>
            <person name="Thoulutsang Y."/>
            <person name="Thoulutsang D."/>
            <person name="Topham K."/>
            <person name="Topping I."/>
            <person name="Tsamla T."/>
            <person name="Vassiliev H."/>
            <person name="Vo A."/>
            <person name="Wangchuk T."/>
            <person name="Wangdi T."/>
            <person name="Weiand M."/>
            <person name="Wilkinson J."/>
            <person name="Wilson A."/>
            <person name="Yadav S."/>
            <person name="Young G."/>
            <person name="Yu Q."/>
            <person name="Zembek L."/>
            <person name="Zhong D."/>
            <person name="Zimmer A."/>
            <person name="Zwirko Z."/>
            <person name="Jaffe D.B."/>
            <person name="Alvarez P."/>
            <person name="Brockman W."/>
            <person name="Butler J."/>
            <person name="Chin C."/>
            <person name="Gnerre S."/>
            <person name="Grabherr M."/>
            <person name="Kleber M."/>
            <person name="Mauceli E."/>
            <person name="MacCallum I."/>
        </authorList>
    </citation>
    <scope>NUCLEOTIDE SEQUENCE [LARGE SCALE GENOMIC DNA]</scope>
    <source>
        <strain evidence="3">MSH-3 / Tucson 14011-0111.49</strain>
    </source>
</reference>
<proteinExistence type="predicted"/>
<dbReference type="AlphaFoldDB" id="B4GXW4"/>
<sequence>MIKLQSLPVIGTGSYHNFRCGEVLCNSPTSYDICCSLCGQRMPFGDFPQHFPTAASRRGGGRRLQDIRCHHKD</sequence>
<feature type="compositionally biased region" description="Basic and acidic residues" evidence="1">
    <location>
        <begin position="63"/>
        <end position="73"/>
    </location>
</feature>
<evidence type="ECO:0000256" key="1">
    <source>
        <dbReference type="SAM" id="MobiDB-lite"/>
    </source>
</evidence>
<keyword evidence="3" id="KW-1185">Reference proteome</keyword>
<evidence type="ECO:0000313" key="2">
    <source>
        <dbReference type="EMBL" id="EDW27591.1"/>
    </source>
</evidence>
<name>B4GXW4_DROPE</name>
<feature type="region of interest" description="Disordered" evidence="1">
    <location>
        <begin position="52"/>
        <end position="73"/>
    </location>
</feature>
<dbReference type="Proteomes" id="UP000008744">
    <property type="component" value="Unassembled WGS sequence"/>
</dbReference>